<name>A0A1N6GY89_9RHOB</name>
<protein>
    <submittedName>
        <fullName evidence="1">Uncharacterized protein</fullName>
    </submittedName>
</protein>
<sequence>MTRIAALALLIALGATYRSGIVADTPACVPQACAIPLP</sequence>
<dbReference type="AlphaFoldDB" id="A0A1N6GY89"/>
<dbReference type="Proteomes" id="UP000184932">
    <property type="component" value="Unassembled WGS sequence"/>
</dbReference>
<evidence type="ECO:0000313" key="2">
    <source>
        <dbReference type="Proteomes" id="UP000184932"/>
    </source>
</evidence>
<proteinExistence type="predicted"/>
<organism evidence="1 2">
    <name type="scientific">Vannielia litorea</name>
    <dbReference type="NCBI Taxonomy" id="1217970"/>
    <lineage>
        <taxon>Bacteria</taxon>
        <taxon>Pseudomonadati</taxon>
        <taxon>Pseudomonadota</taxon>
        <taxon>Alphaproteobacteria</taxon>
        <taxon>Rhodobacterales</taxon>
        <taxon>Paracoccaceae</taxon>
        <taxon>Vannielia</taxon>
    </lineage>
</organism>
<gene>
    <name evidence="1" type="ORF">SAMN05444002_2894</name>
</gene>
<dbReference type="EMBL" id="FSRL01000001">
    <property type="protein sequence ID" value="SIO12407.1"/>
    <property type="molecule type" value="Genomic_DNA"/>
</dbReference>
<reference evidence="2" key="1">
    <citation type="submission" date="2016-11" db="EMBL/GenBank/DDBJ databases">
        <authorList>
            <person name="Varghese N."/>
            <person name="Submissions S."/>
        </authorList>
    </citation>
    <scope>NUCLEOTIDE SEQUENCE [LARGE SCALE GENOMIC DNA]</scope>
    <source>
        <strain evidence="2">DSM 29440</strain>
    </source>
</reference>
<keyword evidence="2" id="KW-1185">Reference proteome</keyword>
<accession>A0A1N6GY89</accession>
<evidence type="ECO:0000313" key="1">
    <source>
        <dbReference type="EMBL" id="SIO12407.1"/>
    </source>
</evidence>